<evidence type="ECO:0000313" key="1">
    <source>
        <dbReference type="EMBL" id="KAG8663057.1"/>
    </source>
</evidence>
<name>A0ACB7IDS5_MANES</name>
<sequence>MSSPTAPGQIPGKSSSLPEMNRYDHPGLAADTFSDHLLRNGSFIDGSNKFSTSGHTTVKSNGDSYQAAPHSSSSANAVETETPTPKQPKSRRKVPVTMSPGASESANWLPPGWLVEDRVRTSGATAGTVDKPPEGTGSHKKASKNAKRPEIKFDYLNVPDRIEWVLTDANGDVWTPFVGGKKVAEYEKQNWEFEMLHSHH</sequence>
<reference evidence="2" key="1">
    <citation type="journal article" date="2016" name="Nat. Biotechnol.">
        <title>Sequencing wild and cultivated cassava and related species reveals extensive interspecific hybridization and genetic diversity.</title>
        <authorList>
            <person name="Bredeson J.V."/>
            <person name="Lyons J.B."/>
            <person name="Prochnik S.E."/>
            <person name="Wu G.A."/>
            <person name="Ha C.M."/>
            <person name="Edsinger-Gonzales E."/>
            <person name="Grimwood J."/>
            <person name="Schmutz J."/>
            <person name="Rabbi I.Y."/>
            <person name="Egesi C."/>
            <person name="Nauluvula P."/>
            <person name="Lebot V."/>
            <person name="Ndunguru J."/>
            <person name="Mkamilo G."/>
            <person name="Bart R.S."/>
            <person name="Setter T.L."/>
            <person name="Gleadow R.M."/>
            <person name="Kulakow P."/>
            <person name="Ferguson M.E."/>
            <person name="Rounsley S."/>
            <person name="Rokhsar D.S."/>
        </authorList>
    </citation>
    <scope>NUCLEOTIDE SEQUENCE [LARGE SCALE GENOMIC DNA]</scope>
    <source>
        <strain evidence="2">cv. AM560-2</strain>
    </source>
</reference>
<protein>
    <submittedName>
        <fullName evidence="1">Uncharacterized protein</fullName>
    </submittedName>
</protein>
<keyword evidence="2" id="KW-1185">Reference proteome</keyword>
<accession>A0ACB7IDS5</accession>
<proteinExistence type="predicted"/>
<evidence type="ECO:0000313" key="2">
    <source>
        <dbReference type="Proteomes" id="UP000091857"/>
    </source>
</evidence>
<organism evidence="1 2">
    <name type="scientific">Manihot esculenta</name>
    <name type="common">Cassava</name>
    <name type="synonym">Jatropha manihot</name>
    <dbReference type="NCBI Taxonomy" id="3983"/>
    <lineage>
        <taxon>Eukaryota</taxon>
        <taxon>Viridiplantae</taxon>
        <taxon>Streptophyta</taxon>
        <taxon>Embryophyta</taxon>
        <taxon>Tracheophyta</taxon>
        <taxon>Spermatophyta</taxon>
        <taxon>Magnoliopsida</taxon>
        <taxon>eudicotyledons</taxon>
        <taxon>Gunneridae</taxon>
        <taxon>Pentapetalae</taxon>
        <taxon>rosids</taxon>
        <taxon>fabids</taxon>
        <taxon>Malpighiales</taxon>
        <taxon>Euphorbiaceae</taxon>
        <taxon>Crotonoideae</taxon>
        <taxon>Manihoteae</taxon>
        <taxon>Manihot</taxon>
    </lineage>
</organism>
<gene>
    <name evidence="1" type="ORF">MANES_01G173632v8</name>
</gene>
<dbReference type="EMBL" id="CM004387">
    <property type="protein sequence ID" value="KAG8663057.1"/>
    <property type="molecule type" value="Genomic_DNA"/>
</dbReference>
<dbReference type="Proteomes" id="UP000091857">
    <property type="component" value="Chromosome 1"/>
</dbReference>
<comment type="caution">
    <text evidence="1">The sequence shown here is derived from an EMBL/GenBank/DDBJ whole genome shotgun (WGS) entry which is preliminary data.</text>
</comment>